<sequence length="76" mass="9062">MTRTRRGCRRRSGRDKHRLGHLIDLISECNTDKISRKDNRTKHNHNIHDLILLRKFHLATYNNRKIYSAALLQKSV</sequence>
<accession>A0ABN7LKS8</accession>
<dbReference type="Proteomes" id="UP000675880">
    <property type="component" value="Unassembled WGS sequence"/>
</dbReference>
<evidence type="ECO:0000313" key="2">
    <source>
        <dbReference type="Proteomes" id="UP000675880"/>
    </source>
</evidence>
<comment type="caution">
    <text evidence="1">The sequence shown here is derived from an EMBL/GenBank/DDBJ whole genome shotgun (WGS) entry which is preliminary data.</text>
</comment>
<evidence type="ECO:0008006" key="3">
    <source>
        <dbReference type="Google" id="ProtNLM"/>
    </source>
</evidence>
<proteinExistence type="predicted"/>
<organism evidence="1 2">
    <name type="scientific">Nitrospira defluvii</name>
    <dbReference type="NCBI Taxonomy" id="330214"/>
    <lineage>
        <taxon>Bacteria</taxon>
        <taxon>Pseudomonadati</taxon>
        <taxon>Nitrospirota</taxon>
        <taxon>Nitrospiria</taxon>
        <taxon>Nitrospirales</taxon>
        <taxon>Nitrospiraceae</taxon>
        <taxon>Nitrospira</taxon>
    </lineage>
</organism>
<gene>
    <name evidence="1" type="ORF">NSPZN2_20050</name>
</gene>
<name>A0ABN7LKS8_9BACT</name>
<reference evidence="1 2" key="1">
    <citation type="submission" date="2021-02" db="EMBL/GenBank/DDBJ databases">
        <authorList>
            <person name="Han P."/>
        </authorList>
    </citation>
    <scope>NUCLEOTIDE SEQUENCE [LARGE SCALE GENOMIC DNA]</scope>
    <source>
        <strain evidence="1">Candidatus Nitrospira sp. ZN2</strain>
    </source>
</reference>
<keyword evidence="2" id="KW-1185">Reference proteome</keyword>
<protein>
    <recommendedName>
        <fullName evidence="3">Transposase</fullName>
    </recommendedName>
</protein>
<evidence type="ECO:0000313" key="1">
    <source>
        <dbReference type="EMBL" id="CAE6746865.1"/>
    </source>
</evidence>
<dbReference type="EMBL" id="CAJNBJ010000012">
    <property type="protein sequence ID" value="CAE6746865.1"/>
    <property type="molecule type" value="Genomic_DNA"/>
</dbReference>